<name>A0A2N3QPB9_9BIFI</name>
<accession>A0A2N3QPB9</accession>
<gene>
    <name evidence="1" type="ORF">CQR47_0322</name>
</gene>
<evidence type="ECO:0000313" key="2">
    <source>
        <dbReference type="Proteomes" id="UP000233727"/>
    </source>
</evidence>
<reference evidence="1 2" key="1">
    <citation type="submission" date="2017-10" db="EMBL/GenBank/DDBJ databases">
        <title>Bifidobacterium genomics.</title>
        <authorList>
            <person name="Lugli G.A."/>
            <person name="Milani C."/>
            <person name="Mancabelli L."/>
        </authorList>
    </citation>
    <scope>NUCLEOTIDE SEQUENCE [LARGE SCALE GENOMIC DNA]</scope>
    <source>
        <strain evidence="1 2">1542B</strain>
    </source>
</reference>
<dbReference type="EMBL" id="PCGY01000002">
    <property type="protein sequence ID" value="PKU93545.1"/>
    <property type="molecule type" value="Genomic_DNA"/>
</dbReference>
<comment type="caution">
    <text evidence="1">The sequence shown here is derived from an EMBL/GenBank/DDBJ whole genome shotgun (WGS) entry which is preliminary data.</text>
</comment>
<sequence>MEANTRLWAIAALNPMAATNPVTAARIASNAAIGGVQKPLIIASIENRDVPKKKEDGSLSTRENDQCTFERVTKTHITEDLNAAVELERELWKR</sequence>
<dbReference type="AlphaFoldDB" id="A0A2N3QPB9"/>
<proteinExistence type="predicted"/>
<organism evidence="1 2">
    <name type="scientific">Bifidobacterium thermophilum</name>
    <dbReference type="NCBI Taxonomy" id="33905"/>
    <lineage>
        <taxon>Bacteria</taxon>
        <taxon>Bacillati</taxon>
        <taxon>Actinomycetota</taxon>
        <taxon>Actinomycetes</taxon>
        <taxon>Bifidobacteriales</taxon>
        <taxon>Bifidobacteriaceae</taxon>
        <taxon>Bifidobacterium</taxon>
    </lineage>
</organism>
<evidence type="ECO:0000313" key="1">
    <source>
        <dbReference type="EMBL" id="PKU93545.1"/>
    </source>
</evidence>
<protein>
    <submittedName>
        <fullName evidence="1">Uncharacterized protein</fullName>
    </submittedName>
</protein>
<dbReference type="Proteomes" id="UP000233727">
    <property type="component" value="Unassembled WGS sequence"/>
</dbReference>